<name>A0A1E3J1J7_9TREE</name>
<protein>
    <submittedName>
        <fullName evidence="1">Uncharacterized protein</fullName>
    </submittedName>
</protein>
<keyword evidence="2" id="KW-1185">Reference proteome</keyword>
<dbReference type="GeneID" id="30194058"/>
<gene>
    <name evidence="1" type="ORF">L198_04845</name>
</gene>
<comment type="caution">
    <text evidence="1">The sequence shown here is derived from an EMBL/GenBank/DDBJ whole genome shotgun (WGS) entry which is preliminary data.</text>
</comment>
<proteinExistence type="predicted"/>
<organism evidence="1 2">
    <name type="scientific">Cryptococcus wingfieldii CBS 7118</name>
    <dbReference type="NCBI Taxonomy" id="1295528"/>
    <lineage>
        <taxon>Eukaryota</taxon>
        <taxon>Fungi</taxon>
        <taxon>Dikarya</taxon>
        <taxon>Basidiomycota</taxon>
        <taxon>Agaricomycotina</taxon>
        <taxon>Tremellomycetes</taxon>
        <taxon>Tremellales</taxon>
        <taxon>Cryptococcaceae</taxon>
        <taxon>Cryptococcus</taxon>
    </lineage>
</organism>
<evidence type="ECO:0000313" key="1">
    <source>
        <dbReference type="EMBL" id="ODN94704.1"/>
    </source>
</evidence>
<sequence>MFDVVSWTALSSDATPLQPRNVPKIEFTDHLCERSYPMAFLLSLMVGQEAPTKGFEDPERVGGKVDLCRETIKLSRKWDVSPLLMRSVLIELAGQPPQGKIQPLDVLILVSCAGMDNVAALLLRSLRPSSFDNTTADRYPYSLRLDRIPAAAWGMIGMRFIYGLSGAAEGYRGPVDLGQEEKYALGFIKRVARYDESMASYEE</sequence>
<reference evidence="1 2" key="1">
    <citation type="submission" date="2016-06" db="EMBL/GenBank/DDBJ databases">
        <title>Evolution of pathogenesis and genome organization in the Tremellales.</title>
        <authorList>
            <person name="Cuomo C."/>
            <person name="Litvintseva A."/>
            <person name="Heitman J."/>
            <person name="Chen Y."/>
            <person name="Sun S."/>
            <person name="Springer D."/>
            <person name="Dromer F."/>
            <person name="Young S."/>
            <person name="Zeng Q."/>
            <person name="Chapman S."/>
            <person name="Gujja S."/>
            <person name="Saif S."/>
            <person name="Birren B."/>
        </authorList>
    </citation>
    <scope>NUCLEOTIDE SEQUENCE [LARGE SCALE GENOMIC DNA]</scope>
    <source>
        <strain evidence="1 2">CBS 7118</strain>
    </source>
</reference>
<dbReference type="Proteomes" id="UP000094819">
    <property type="component" value="Unassembled WGS sequence"/>
</dbReference>
<dbReference type="AlphaFoldDB" id="A0A1E3J1J7"/>
<dbReference type="EMBL" id="AWGH01000014">
    <property type="protein sequence ID" value="ODN94704.1"/>
    <property type="molecule type" value="Genomic_DNA"/>
</dbReference>
<evidence type="ECO:0000313" key="2">
    <source>
        <dbReference type="Proteomes" id="UP000094819"/>
    </source>
</evidence>
<dbReference type="RefSeq" id="XP_019030983.1">
    <property type="nucleotide sequence ID" value="XM_019176951.1"/>
</dbReference>
<accession>A0A1E3J1J7</accession>